<evidence type="ECO:0000313" key="4">
    <source>
        <dbReference type="Proteomes" id="UP001225378"/>
    </source>
</evidence>
<protein>
    <recommendedName>
        <fullName evidence="5">Low-complexity protein</fullName>
    </recommendedName>
</protein>
<evidence type="ECO:0000256" key="1">
    <source>
        <dbReference type="SAM" id="MobiDB-lite"/>
    </source>
</evidence>
<name>A0AAU7NRV4_9GAMM</name>
<dbReference type="AlphaFoldDB" id="A0AAU7NRV4"/>
<dbReference type="KEGG" id="mech:Q9L42_013300"/>
<evidence type="ECO:0000313" key="3">
    <source>
        <dbReference type="EMBL" id="XBS19341.1"/>
    </source>
</evidence>
<keyword evidence="4" id="KW-1185">Reference proteome</keyword>
<dbReference type="Proteomes" id="UP001225378">
    <property type="component" value="Chromosome"/>
</dbReference>
<feature type="compositionally biased region" description="Basic and acidic residues" evidence="1">
    <location>
        <begin position="47"/>
        <end position="56"/>
    </location>
</feature>
<gene>
    <name evidence="3" type="ORF">Q9L42_013300</name>
</gene>
<proteinExistence type="predicted"/>
<accession>A0AAU7NRV4</accession>
<feature type="compositionally biased region" description="Basic and acidic residues" evidence="1">
    <location>
        <begin position="74"/>
        <end position="83"/>
    </location>
</feature>
<keyword evidence="2" id="KW-0732">Signal</keyword>
<dbReference type="RefSeq" id="WP_349431225.1">
    <property type="nucleotide sequence ID" value="NZ_CP157743.1"/>
</dbReference>
<dbReference type="EMBL" id="CP157743">
    <property type="protein sequence ID" value="XBS19341.1"/>
    <property type="molecule type" value="Genomic_DNA"/>
</dbReference>
<feature type="chain" id="PRO_5043313647" description="Low-complexity protein" evidence="2">
    <location>
        <begin position="26"/>
        <end position="107"/>
    </location>
</feature>
<feature type="region of interest" description="Disordered" evidence="1">
    <location>
        <begin position="43"/>
        <end position="86"/>
    </location>
</feature>
<organism evidence="3 4">
    <name type="scientific">Methylomarinum roseum</name>
    <dbReference type="NCBI Taxonomy" id="3067653"/>
    <lineage>
        <taxon>Bacteria</taxon>
        <taxon>Pseudomonadati</taxon>
        <taxon>Pseudomonadota</taxon>
        <taxon>Gammaproteobacteria</taxon>
        <taxon>Methylococcales</taxon>
        <taxon>Methylococcaceae</taxon>
        <taxon>Methylomarinum</taxon>
    </lineage>
</organism>
<feature type="signal peptide" evidence="2">
    <location>
        <begin position="1"/>
        <end position="25"/>
    </location>
</feature>
<evidence type="ECO:0000256" key="2">
    <source>
        <dbReference type="SAM" id="SignalP"/>
    </source>
</evidence>
<evidence type="ECO:0008006" key="5">
    <source>
        <dbReference type="Google" id="ProtNLM"/>
    </source>
</evidence>
<reference evidence="3 4" key="1">
    <citation type="journal article" date="2024" name="Microbiology">
        <title>Methylomarinum rosea sp. nov., a novel halophilic methanotrophic bacterium from the hypersaline Lake Elton.</title>
        <authorList>
            <person name="Suleimanov R.Z."/>
            <person name="Oshkin I.Y."/>
            <person name="Danilova O.V."/>
            <person name="Suzina N.E."/>
            <person name="Dedysh S.N."/>
        </authorList>
    </citation>
    <scope>NUCLEOTIDE SEQUENCE [LARGE SCALE GENOMIC DNA]</scope>
    <source>
        <strain evidence="3 4">Ch1-1</strain>
    </source>
</reference>
<sequence length="107" mass="10873">MKKNKLIASLSGVAAISLLSGHAVQADENPFAMQKIDHSMQLAEAGSKGREGKCGEGKCGAGKMKEGGCSGSMEKMKEGKCSEGKCGAGKMKEGGCSGSMTAPDSEQ</sequence>